<evidence type="ECO:0000259" key="3">
    <source>
        <dbReference type="PROSITE" id="PS50111"/>
    </source>
</evidence>
<dbReference type="SUPFAM" id="SSF58104">
    <property type="entry name" value="Methyl-accepting chemotaxis protein (MCP) signaling domain"/>
    <property type="match status" value="1"/>
</dbReference>
<protein>
    <submittedName>
        <fullName evidence="4">Methyl-accepting chemotaxis protein</fullName>
    </submittedName>
</protein>
<feature type="region of interest" description="Disordered" evidence="2">
    <location>
        <begin position="602"/>
        <end position="632"/>
    </location>
</feature>
<dbReference type="Gene3D" id="1.10.287.500">
    <property type="entry name" value="Helix hairpin bin"/>
    <property type="match status" value="1"/>
</dbReference>
<accession>A0ABR5SF07</accession>
<feature type="compositionally biased region" description="Gly residues" evidence="2">
    <location>
        <begin position="605"/>
        <end position="614"/>
    </location>
</feature>
<organism evidence="4 5">
    <name type="scientific">Candidatus Magnetominusculus xianensis</name>
    <dbReference type="NCBI Taxonomy" id="1748249"/>
    <lineage>
        <taxon>Bacteria</taxon>
        <taxon>Pseudomonadati</taxon>
        <taxon>Nitrospirota</taxon>
        <taxon>Nitrospiria</taxon>
        <taxon>Nitrospirales</taxon>
        <taxon>Nitrospiraceae</taxon>
        <taxon>Candidatus Magnetominusculus</taxon>
    </lineage>
</organism>
<name>A0ABR5SF07_9BACT</name>
<dbReference type="PROSITE" id="PS50111">
    <property type="entry name" value="CHEMOTAXIS_TRANSDUC_2"/>
    <property type="match status" value="1"/>
</dbReference>
<gene>
    <name evidence="4" type="ORF">ASN18_1731</name>
</gene>
<dbReference type="Proteomes" id="UP000060487">
    <property type="component" value="Unassembled WGS sequence"/>
</dbReference>
<evidence type="ECO:0000256" key="1">
    <source>
        <dbReference type="PROSITE-ProRule" id="PRU00284"/>
    </source>
</evidence>
<dbReference type="Gene3D" id="1.10.287.950">
    <property type="entry name" value="Methyl-accepting chemotaxis protein"/>
    <property type="match status" value="1"/>
</dbReference>
<keyword evidence="1" id="KW-0807">Transducer</keyword>
<feature type="domain" description="Methyl-accepting transducer" evidence="3">
    <location>
        <begin position="330"/>
        <end position="546"/>
    </location>
</feature>
<dbReference type="SUPFAM" id="SSF75708">
    <property type="entry name" value="Chemotaxis phosphatase CheZ"/>
    <property type="match status" value="1"/>
</dbReference>
<reference evidence="4 5" key="1">
    <citation type="submission" date="2015-11" db="EMBL/GenBank/DDBJ databases">
        <authorList>
            <person name="Lin W."/>
        </authorList>
    </citation>
    <scope>NUCLEOTIDE SEQUENCE [LARGE SCALE GENOMIC DNA]</scope>
    <source>
        <strain evidence="4 5">HCH-1</strain>
    </source>
</reference>
<sequence length="632" mass="68173">MHGEQLFSKSSKGAFLTDKTAVISDGGAVVPTGGGAVVSDIHIVVDASWGKSFLKMADELIAISKATETEFLELGASLQDFSFACIENSSMAGNLVTAIESGSGFNVHSLKELFEKVYTEIETSSNLILEGTKEMNLIIDDLHKVIDMEEFFRKLSKTISIIGTLIRIETARVGNAEFNIMTDLVDTLARQILKGTDEIITSVKSASLGVADVNEQLAPFIETAGRELDSVKSRVNVILGELDTMSTQAKWLCERISNRAYSISPEVGEVVASIQFHDITRQQIEHVSEAFHDIEAKIATFDSEDENGRFILIRWVTEAIKIQVGQLNFVQNETQKAAVTISNSLSKVSELSEAQAEDAITITAEEESGNNKISLVGTALDALVKVLVAVNDMTVNLLESIKTTSTNIQGMTGHVANIESISENMNLMAMNAMIKVSRVGDAGRGLGVLANEISNLSTNANLKIADCAGLISSILNRSARIKTYLSEELTSRLDTSKTVAEQTRLAIEGVMEQDKEVIASMNKISASAAQLKIDIENVIKKINFSNIIATTVTEVLAELDRILGEVMATIPGHIHDDVNFAPDLKDMLSRYTMNSERAIHSGATAAGGDGGDLWGEGAPKSEDGAGDNFELF</sequence>
<evidence type="ECO:0000313" key="5">
    <source>
        <dbReference type="Proteomes" id="UP000060487"/>
    </source>
</evidence>
<proteinExistence type="predicted"/>
<dbReference type="InterPro" id="IPR004089">
    <property type="entry name" value="MCPsignal_dom"/>
</dbReference>
<dbReference type="Pfam" id="PF00015">
    <property type="entry name" value="MCPsignal"/>
    <property type="match status" value="1"/>
</dbReference>
<dbReference type="EMBL" id="LNQR01000062">
    <property type="protein sequence ID" value="KWT85375.1"/>
    <property type="molecule type" value="Genomic_DNA"/>
</dbReference>
<evidence type="ECO:0000256" key="2">
    <source>
        <dbReference type="SAM" id="MobiDB-lite"/>
    </source>
</evidence>
<keyword evidence="5" id="KW-1185">Reference proteome</keyword>
<comment type="caution">
    <text evidence="4">The sequence shown here is derived from an EMBL/GenBank/DDBJ whole genome shotgun (WGS) entry which is preliminary data.</text>
</comment>
<evidence type="ECO:0000313" key="4">
    <source>
        <dbReference type="EMBL" id="KWT85375.1"/>
    </source>
</evidence>